<comment type="caution">
    <text evidence="2">The sequence shown here is derived from an EMBL/GenBank/DDBJ whole genome shotgun (WGS) entry which is preliminary data.</text>
</comment>
<dbReference type="Gene3D" id="3.40.525.10">
    <property type="entry name" value="CRAL-TRIO lipid binding domain"/>
    <property type="match status" value="1"/>
</dbReference>
<sequence length="144" mass="16958">MRISTSDLSPDLKQIMEECDRTRIRFTALRFDEPNDLTPVVIFRLGLINFEYISFEELLKLIFLITETLLLNQLTQLTGITAIIDFNEWSYQQIRYIFPSQILPEEYGEALPSSSMLELNSMMFLTEDYLLAETNYSMECSMRR</sequence>
<dbReference type="InterPro" id="IPR001251">
    <property type="entry name" value="CRAL-TRIO_dom"/>
</dbReference>
<name>A0A8X6VC38_TRICX</name>
<dbReference type="Proteomes" id="UP000887159">
    <property type="component" value="Unassembled WGS sequence"/>
</dbReference>
<proteinExistence type="predicted"/>
<gene>
    <name evidence="2" type="ORF">TNCV_4903711</name>
</gene>
<accession>A0A8X6VC38</accession>
<reference evidence="2" key="1">
    <citation type="submission" date="2020-08" db="EMBL/GenBank/DDBJ databases">
        <title>Multicomponent nature underlies the extraordinary mechanical properties of spider dragline silk.</title>
        <authorList>
            <person name="Kono N."/>
            <person name="Nakamura H."/>
            <person name="Mori M."/>
            <person name="Yoshida Y."/>
            <person name="Ohtoshi R."/>
            <person name="Malay A.D."/>
            <person name="Moran D.A.P."/>
            <person name="Tomita M."/>
            <person name="Numata K."/>
            <person name="Arakawa K."/>
        </authorList>
    </citation>
    <scope>NUCLEOTIDE SEQUENCE</scope>
</reference>
<organism evidence="2 3">
    <name type="scientific">Trichonephila clavipes</name>
    <name type="common">Golden silk orbweaver</name>
    <name type="synonym">Nephila clavipes</name>
    <dbReference type="NCBI Taxonomy" id="2585209"/>
    <lineage>
        <taxon>Eukaryota</taxon>
        <taxon>Metazoa</taxon>
        <taxon>Ecdysozoa</taxon>
        <taxon>Arthropoda</taxon>
        <taxon>Chelicerata</taxon>
        <taxon>Arachnida</taxon>
        <taxon>Araneae</taxon>
        <taxon>Araneomorphae</taxon>
        <taxon>Entelegynae</taxon>
        <taxon>Araneoidea</taxon>
        <taxon>Nephilidae</taxon>
        <taxon>Trichonephila</taxon>
    </lineage>
</organism>
<evidence type="ECO:0000313" key="2">
    <source>
        <dbReference type="EMBL" id="GFY07129.1"/>
    </source>
</evidence>
<protein>
    <recommendedName>
        <fullName evidence="1">CRAL-TRIO domain-containing protein</fullName>
    </recommendedName>
</protein>
<dbReference type="InterPro" id="IPR036865">
    <property type="entry name" value="CRAL-TRIO_dom_sf"/>
</dbReference>
<dbReference type="Pfam" id="PF00650">
    <property type="entry name" value="CRAL_TRIO"/>
    <property type="match status" value="1"/>
</dbReference>
<dbReference type="SUPFAM" id="SSF52087">
    <property type="entry name" value="CRAL/TRIO domain"/>
    <property type="match status" value="1"/>
</dbReference>
<evidence type="ECO:0000259" key="1">
    <source>
        <dbReference type="Pfam" id="PF00650"/>
    </source>
</evidence>
<evidence type="ECO:0000313" key="3">
    <source>
        <dbReference type="Proteomes" id="UP000887159"/>
    </source>
</evidence>
<dbReference type="AlphaFoldDB" id="A0A8X6VC38"/>
<feature type="domain" description="CRAL-TRIO" evidence="1">
    <location>
        <begin position="38"/>
        <end position="98"/>
    </location>
</feature>
<keyword evidence="3" id="KW-1185">Reference proteome</keyword>
<dbReference type="EMBL" id="BMAU01021267">
    <property type="protein sequence ID" value="GFY07129.1"/>
    <property type="molecule type" value="Genomic_DNA"/>
</dbReference>